<dbReference type="Pfam" id="PF07690">
    <property type="entry name" value="MFS_1"/>
    <property type="match status" value="1"/>
</dbReference>
<protein>
    <recommendedName>
        <fullName evidence="8">Major facilitator superfamily (MFS) profile domain-containing protein</fullName>
    </recommendedName>
</protein>
<feature type="transmembrane region" description="Helical" evidence="7">
    <location>
        <begin position="334"/>
        <end position="353"/>
    </location>
</feature>
<accession>A0AAD5YNY5</accession>
<dbReference type="GO" id="GO:0022857">
    <property type="term" value="F:transmembrane transporter activity"/>
    <property type="evidence" value="ECO:0007669"/>
    <property type="project" value="InterPro"/>
</dbReference>
<feature type="transmembrane region" description="Helical" evidence="7">
    <location>
        <begin position="119"/>
        <end position="141"/>
    </location>
</feature>
<keyword evidence="5 7" id="KW-0472">Membrane</keyword>
<proteinExistence type="predicted"/>
<evidence type="ECO:0000256" key="7">
    <source>
        <dbReference type="SAM" id="Phobius"/>
    </source>
</evidence>
<keyword evidence="2" id="KW-0813">Transport</keyword>
<keyword evidence="10" id="KW-1185">Reference proteome</keyword>
<evidence type="ECO:0000256" key="2">
    <source>
        <dbReference type="ARBA" id="ARBA00022448"/>
    </source>
</evidence>
<dbReference type="GO" id="GO:0016020">
    <property type="term" value="C:membrane"/>
    <property type="evidence" value="ECO:0007669"/>
    <property type="project" value="UniProtKB-SubCell"/>
</dbReference>
<dbReference type="PANTHER" id="PTHR23504:SF15">
    <property type="entry name" value="MAJOR FACILITATOR SUPERFAMILY (MFS) PROFILE DOMAIN-CONTAINING PROTEIN"/>
    <property type="match status" value="1"/>
</dbReference>
<dbReference type="Gene3D" id="1.20.1250.20">
    <property type="entry name" value="MFS general substrate transporter like domains"/>
    <property type="match status" value="1"/>
</dbReference>
<name>A0AAD5YNY5_9APHY</name>
<keyword evidence="3 7" id="KW-0812">Transmembrane</keyword>
<evidence type="ECO:0000256" key="3">
    <source>
        <dbReference type="ARBA" id="ARBA00022692"/>
    </source>
</evidence>
<feature type="transmembrane region" description="Helical" evidence="7">
    <location>
        <begin position="373"/>
        <end position="390"/>
    </location>
</feature>
<evidence type="ECO:0000313" key="9">
    <source>
        <dbReference type="EMBL" id="KAJ3491794.1"/>
    </source>
</evidence>
<dbReference type="EMBL" id="JANAWD010000007">
    <property type="protein sequence ID" value="KAJ3491794.1"/>
    <property type="molecule type" value="Genomic_DNA"/>
</dbReference>
<feature type="transmembrane region" description="Helical" evidence="7">
    <location>
        <begin position="196"/>
        <end position="217"/>
    </location>
</feature>
<sequence>MTVLYWSRLSDRYGRKPVILTGLFGLSLSMYSFGLSRTYWGAVFSRSLNGALNGNIGVIKCMVAEITDHTNIAHAYAYLPISWATGQALGPAIGGYFSRPAEQFPDVFGNNEFMKKYPYFLACSIPATFSVLAWLVTLMFLKETNATSVAVSDLWKKSKSTEDLPRTASSSSVSSITTKASTPEPMPMRAILTKPVIIAAVNYAFLALVDMTLRAVQPVFLSTPIELGGLGLPPYKIGRVLSFYGVFNGLFQIFLFARINERFGTKKVYVVGIASSLIVFAFFPVINLLARAGNGPNPIVWAAVGFQVIMSIIINFSYGCVFIYIAASAPNKSTLGAVNGLAQVGVSIMRTVGPATANSLFSFSIERGYLGGYFVYVVLAAIVVISLVVADQLPNKVWRDEKESESSS</sequence>
<dbReference type="PANTHER" id="PTHR23504">
    <property type="entry name" value="MAJOR FACILITATOR SUPERFAMILY DOMAIN-CONTAINING PROTEIN 10"/>
    <property type="match status" value="1"/>
</dbReference>
<reference evidence="9" key="1">
    <citation type="submission" date="2022-07" db="EMBL/GenBank/DDBJ databases">
        <title>Genome Sequence of Physisporinus lineatus.</title>
        <authorList>
            <person name="Buettner E."/>
        </authorList>
    </citation>
    <scope>NUCLEOTIDE SEQUENCE</scope>
    <source>
        <strain evidence="9">VT162</strain>
    </source>
</reference>
<dbReference type="SUPFAM" id="SSF103473">
    <property type="entry name" value="MFS general substrate transporter"/>
    <property type="match status" value="1"/>
</dbReference>
<feature type="compositionally biased region" description="Low complexity" evidence="6">
    <location>
        <begin position="167"/>
        <end position="182"/>
    </location>
</feature>
<dbReference type="PROSITE" id="PS50850">
    <property type="entry name" value="MFS"/>
    <property type="match status" value="1"/>
</dbReference>
<feature type="transmembrane region" description="Helical" evidence="7">
    <location>
        <begin position="268"/>
        <end position="287"/>
    </location>
</feature>
<feature type="transmembrane region" description="Helical" evidence="7">
    <location>
        <begin position="299"/>
        <end position="327"/>
    </location>
</feature>
<evidence type="ECO:0000259" key="8">
    <source>
        <dbReference type="PROSITE" id="PS50850"/>
    </source>
</evidence>
<dbReference type="InterPro" id="IPR036259">
    <property type="entry name" value="MFS_trans_sf"/>
</dbReference>
<evidence type="ECO:0000256" key="1">
    <source>
        <dbReference type="ARBA" id="ARBA00004141"/>
    </source>
</evidence>
<keyword evidence="4 7" id="KW-1133">Transmembrane helix</keyword>
<feature type="domain" description="Major facilitator superfamily (MFS) profile" evidence="8">
    <location>
        <begin position="1"/>
        <end position="398"/>
    </location>
</feature>
<evidence type="ECO:0000256" key="4">
    <source>
        <dbReference type="ARBA" id="ARBA00022989"/>
    </source>
</evidence>
<feature type="transmembrane region" description="Helical" evidence="7">
    <location>
        <begin position="18"/>
        <end position="40"/>
    </location>
</feature>
<dbReference type="InterPro" id="IPR011701">
    <property type="entry name" value="MFS"/>
</dbReference>
<evidence type="ECO:0000256" key="5">
    <source>
        <dbReference type="ARBA" id="ARBA00023136"/>
    </source>
</evidence>
<dbReference type="AlphaFoldDB" id="A0AAD5YNY5"/>
<feature type="transmembrane region" description="Helical" evidence="7">
    <location>
        <begin position="237"/>
        <end position="256"/>
    </location>
</feature>
<gene>
    <name evidence="9" type="ORF">NLI96_g448</name>
</gene>
<dbReference type="InterPro" id="IPR020846">
    <property type="entry name" value="MFS_dom"/>
</dbReference>
<comment type="caution">
    <text evidence="9">The sequence shown here is derived from an EMBL/GenBank/DDBJ whole genome shotgun (WGS) entry which is preliminary data.</text>
</comment>
<dbReference type="Proteomes" id="UP001212997">
    <property type="component" value="Unassembled WGS sequence"/>
</dbReference>
<evidence type="ECO:0000313" key="10">
    <source>
        <dbReference type="Proteomes" id="UP001212997"/>
    </source>
</evidence>
<comment type="subcellular location">
    <subcellularLocation>
        <location evidence="1">Membrane</location>
        <topology evidence="1">Multi-pass membrane protein</topology>
    </subcellularLocation>
</comment>
<evidence type="ECO:0000256" key="6">
    <source>
        <dbReference type="SAM" id="MobiDB-lite"/>
    </source>
</evidence>
<organism evidence="9 10">
    <name type="scientific">Meripilus lineatus</name>
    <dbReference type="NCBI Taxonomy" id="2056292"/>
    <lineage>
        <taxon>Eukaryota</taxon>
        <taxon>Fungi</taxon>
        <taxon>Dikarya</taxon>
        <taxon>Basidiomycota</taxon>
        <taxon>Agaricomycotina</taxon>
        <taxon>Agaricomycetes</taxon>
        <taxon>Polyporales</taxon>
        <taxon>Meripilaceae</taxon>
        <taxon>Meripilus</taxon>
    </lineage>
</organism>
<feature type="region of interest" description="Disordered" evidence="6">
    <location>
        <begin position="163"/>
        <end position="183"/>
    </location>
</feature>